<dbReference type="Proteomes" id="UP000094056">
    <property type="component" value="Unassembled WGS sequence"/>
</dbReference>
<organism evidence="3 4">
    <name type="scientific">Candidatus Scalindua rubra</name>
    <dbReference type="NCBI Taxonomy" id="1872076"/>
    <lineage>
        <taxon>Bacteria</taxon>
        <taxon>Pseudomonadati</taxon>
        <taxon>Planctomycetota</taxon>
        <taxon>Candidatus Brocadiia</taxon>
        <taxon>Candidatus Brocadiales</taxon>
        <taxon>Candidatus Scalinduaceae</taxon>
        <taxon>Candidatus Scalindua</taxon>
    </lineage>
</organism>
<evidence type="ECO:0000313" key="4">
    <source>
        <dbReference type="Proteomes" id="UP000094056"/>
    </source>
</evidence>
<dbReference type="PATRIC" id="fig|1872076.5.peg.2084"/>
<dbReference type="AlphaFoldDB" id="A0A1E3XBV3"/>
<comment type="caution">
    <text evidence="3">The sequence shown here is derived from an EMBL/GenBank/DDBJ whole genome shotgun (WGS) entry which is preliminary data.</text>
</comment>
<keyword evidence="1" id="KW-0472">Membrane</keyword>
<accession>A0A1E3XBV3</accession>
<name>A0A1E3XBV3_9BACT</name>
<keyword evidence="1" id="KW-0812">Transmembrane</keyword>
<sequence>MKRIVIILNLAIVLSIPSIAFAFETAPRITDREIVERLTRLEERLTKLGEGQKAILREIDKRFEGIDKRFEGIDKRFEGIDKRFEDMNRRFDAMSKAIDNRFEAMDNRFEDINKQFDRLVNIFFVILGAFVAMFGGTIWFALWDRRTMIRPFEDKVRDIEGEIAENRGKLHSLIDAFRTLSKTDDKVAEVLKKFNLL</sequence>
<feature type="signal peptide" evidence="2">
    <location>
        <begin position="1"/>
        <end position="22"/>
    </location>
</feature>
<dbReference type="Gene3D" id="3.90.20.10">
    <property type="match status" value="1"/>
</dbReference>
<evidence type="ECO:0000256" key="1">
    <source>
        <dbReference type="SAM" id="Phobius"/>
    </source>
</evidence>
<feature type="transmembrane region" description="Helical" evidence="1">
    <location>
        <begin position="122"/>
        <end position="142"/>
    </location>
</feature>
<keyword evidence="1" id="KW-1133">Transmembrane helix</keyword>
<reference evidence="3 4" key="1">
    <citation type="submission" date="2016-07" db="EMBL/GenBank/DDBJ databases">
        <title>Draft genome of Scalindua rubra, obtained from a brine-seawater interface in the Red Sea, sheds light on salt adaptation in anammox bacteria.</title>
        <authorList>
            <person name="Speth D.R."/>
            <person name="Lagkouvardos I."/>
            <person name="Wang Y."/>
            <person name="Qian P.-Y."/>
            <person name="Dutilh B.E."/>
            <person name="Jetten M.S."/>
        </authorList>
    </citation>
    <scope>NUCLEOTIDE SEQUENCE [LARGE SCALE GENOMIC DNA]</scope>
    <source>
        <strain evidence="3">BSI-1</strain>
    </source>
</reference>
<proteinExistence type="predicted"/>
<evidence type="ECO:0000313" key="3">
    <source>
        <dbReference type="EMBL" id="ODS33080.1"/>
    </source>
</evidence>
<feature type="chain" id="PRO_5009140091" description="Chromosome partition protein Smc" evidence="2">
    <location>
        <begin position="23"/>
        <end position="197"/>
    </location>
</feature>
<keyword evidence="2" id="KW-0732">Signal</keyword>
<protein>
    <recommendedName>
        <fullName evidence="5">Chromosome partition protein Smc</fullName>
    </recommendedName>
</protein>
<dbReference type="Gene3D" id="6.10.250.2540">
    <property type="match status" value="1"/>
</dbReference>
<evidence type="ECO:0008006" key="5">
    <source>
        <dbReference type="Google" id="ProtNLM"/>
    </source>
</evidence>
<gene>
    <name evidence="3" type="ORF">SCARUB_01779</name>
</gene>
<dbReference type="EMBL" id="MAYW01000038">
    <property type="protein sequence ID" value="ODS33080.1"/>
    <property type="molecule type" value="Genomic_DNA"/>
</dbReference>
<evidence type="ECO:0000256" key="2">
    <source>
        <dbReference type="SAM" id="SignalP"/>
    </source>
</evidence>